<feature type="domain" description="Aminoglycoside phosphotransferase" evidence="1">
    <location>
        <begin position="17"/>
        <end position="252"/>
    </location>
</feature>
<dbReference type="OrthoDB" id="526037at2"/>
<reference evidence="2 3" key="1">
    <citation type="submission" date="2019-07" db="EMBL/GenBank/DDBJ databases">
        <authorList>
            <person name="Kim J."/>
        </authorList>
    </citation>
    <scope>NUCLEOTIDE SEQUENCE [LARGE SCALE GENOMIC DNA]</scope>
    <source>
        <strain evidence="3">dk17</strain>
    </source>
</reference>
<keyword evidence="3" id="KW-1185">Reference proteome</keyword>
<organism evidence="2 3">
    <name type="scientific">Mucilaginibacter pallidiroseus</name>
    <dbReference type="NCBI Taxonomy" id="2599295"/>
    <lineage>
        <taxon>Bacteria</taxon>
        <taxon>Pseudomonadati</taxon>
        <taxon>Bacteroidota</taxon>
        <taxon>Sphingobacteriia</taxon>
        <taxon>Sphingobacteriales</taxon>
        <taxon>Sphingobacteriaceae</taxon>
        <taxon>Mucilaginibacter</taxon>
    </lineage>
</organism>
<proteinExistence type="predicted"/>
<dbReference type="SUPFAM" id="SSF56112">
    <property type="entry name" value="Protein kinase-like (PK-like)"/>
    <property type="match status" value="1"/>
</dbReference>
<evidence type="ECO:0000313" key="2">
    <source>
        <dbReference type="EMBL" id="TWR25163.1"/>
    </source>
</evidence>
<dbReference type="PANTHER" id="PTHR21064">
    <property type="entry name" value="AMINOGLYCOSIDE PHOSPHOTRANSFERASE DOMAIN-CONTAINING PROTEIN-RELATED"/>
    <property type="match status" value="1"/>
</dbReference>
<gene>
    <name evidence="2" type="ORF">FPZ43_16965</name>
</gene>
<evidence type="ECO:0000313" key="3">
    <source>
        <dbReference type="Proteomes" id="UP000320042"/>
    </source>
</evidence>
<comment type="caution">
    <text evidence="2">The sequence shown here is derived from an EMBL/GenBank/DDBJ whole genome shotgun (WGS) entry which is preliminary data.</text>
</comment>
<dbReference type="EMBL" id="VOEJ01000009">
    <property type="protein sequence ID" value="TWR25163.1"/>
    <property type="molecule type" value="Genomic_DNA"/>
</dbReference>
<dbReference type="Pfam" id="PF01636">
    <property type="entry name" value="APH"/>
    <property type="match status" value="1"/>
</dbReference>
<name>A0A563U0T3_9SPHI</name>
<dbReference type="PANTHER" id="PTHR21064:SF5">
    <property type="entry name" value="SLR1880 PROTEIN"/>
    <property type="match status" value="1"/>
</dbReference>
<dbReference type="Proteomes" id="UP000320042">
    <property type="component" value="Unassembled WGS sequence"/>
</dbReference>
<dbReference type="InterPro" id="IPR050249">
    <property type="entry name" value="Pseudomonas-type_ThrB"/>
</dbReference>
<accession>A0A563U0T3</accession>
<keyword evidence="2" id="KW-0808">Transferase</keyword>
<dbReference type="Gene3D" id="3.90.1200.10">
    <property type="match status" value="1"/>
</dbReference>
<dbReference type="InterPro" id="IPR002575">
    <property type="entry name" value="Aminoglycoside_PTrfase"/>
</dbReference>
<dbReference type="AlphaFoldDB" id="A0A563U0T3"/>
<protein>
    <submittedName>
        <fullName evidence="2">Aminoglycoside phosphotransferase family protein</fullName>
    </submittedName>
</protein>
<dbReference type="InterPro" id="IPR011009">
    <property type="entry name" value="Kinase-like_dom_sf"/>
</dbReference>
<dbReference type="GO" id="GO:0016740">
    <property type="term" value="F:transferase activity"/>
    <property type="evidence" value="ECO:0007669"/>
    <property type="project" value="UniProtKB-KW"/>
</dbReference>
<sequence>MLQPVLKAYGLDAKAYHIQAFGSGLINHTWKVTGPGKPFILQRINTDVFENPEAIASNLQALAAYVRKNHPSYLFAAPLQATSGKYMVVHEGHYYRLTNFIEASHTVDFLTQSGQAYEAARQFGKFTYIFNRFDTTTLKPTLTDFHNLTLRLQQFEQAVEKADNSRIELAATEIDKVKQYVDIARQYSQIVESGSIPLRVVHHDTKINNVLFDEDDKGIGVIDLDTVMPGYFISDIGDMMRTYLSEANEEEQDISKIKIRGSFFAAIYVGYIGQMGGVLTEPEKQLFTYAGKFMIYMQFVRFLTDYLNGDVYYQTNYEAHNLVRARNQLCLLERYIAAIPEFENIISHFGKPAANTEIV</sequence>
<dbReference type="RefSeq" id="WP_146383134.1">
    <property type="nucleotide sequence ID" value="NZ_VOEJ01000009.1"/>
</dbReference>
<evidence type="ECO:0000259" key="1">
    <source>
        <dbReference type="Pfam" id="PF01636"/>
    </source>
</evidence>